<reference evidence="5" key="1">
    <citation type="submission" date="2025-08" db="UniProtKB">
        <authorList>
            <consortium name="RefSeq"/>
        </authorList>
    </citation>
    <scope>IDENTIFICATION</scope>
    <source>
        <tissue evidence="5">Whole organism</tissue>
    </source>
</reference>
<keyword evidence="2" id="KW-0768">Sushi</keyword>
<keyword evidence="1" id="KW-1015">Disulfide bond</keyword>
<feature type="domain" description="Sushi" evidence="3">
    <location>
        <begin position="634"/>
        <end position="698"/>
    </location>
</feature>
<organism evidence="4 5">
    <name type="scientific">Hyalella azteca</name>
    <name type="common">Amphipod</name>
    <dbReference type="NCBI Taxonomy" id="294128"/>
    <lineage>
        <taxon>Eukaryota</taxon>
        <taxon>Metazoa</taxon>
        <taxon>Ecdysozoa</taxon>
        <taxon>Arthropoda</taxon>
        <taxon>Crustacea</taxon>
        <taxon>Multicrustacea</taxon>
        <taxon>Malacostraca</taxon>
        <taxon>Eumalacostraca</taxon>
        <taxon>Peracarida</taxon>
        <taxon>Amphipoda</taxon>
        <taxon>Senticaudata</taxon>
        <taxon>Talitrida</taxon>
        <taxon>Talitroidea</taxon>
        <taxon>Hyalellidae</taxon>
        <taxon>Hyalella</taxon>
    </lineage>
</organism>
<evidence type="ECO:0000313" key="4">
    <source>
        <dbReference type="Proteomes" id="UP000694843"/>
    </source>
</evidence>
<comment type="caution">
    <text evidence="2">Lacks conserved residue(s) required for the propagation of feature annotation.</text>
</comment>
<gene>
    <name evidence="5" type="primary">LOC108672962</name>
</gene>
<dbReference type="InterPro" id="IPR035976">
    <property type="entry name" value="Sushi/SCR/CCP_sf"/>
</dbReference>
<protein>
    <submittedName>
        <fullName evidence="5">Uncharacterized protein LOC108672962</fullName>
    </submittedName>
</protein>
<evidence type="ECO:0000256" key="1">
    <source>
        <dbReference type="ARBA" id="ARBA00023157"/>
    </source>
</evidence>
<dbReference type="RefSeq" id="XP_018016219.1">
    <property type="nucleotide sequence ID" value="XM_018160730.1"/>
</dbReference>
<dbReference type="Gene3D" id="2.10.70.10">
    <property type="entry name" value="Complement Module, domain 1"/>
    <property type="match status" value="1"/>
</dbReference>
<dbReference type="PROSITE" id="PS50923">
    <property type="entry name" value="SUSHI"/>
    <property type="match status" value="1"/>
</dbReference>
<dbReference type="SUPFAM" id="SSF56436">
    <property type="entry name" value="C-type lectin-like"/>
    <property type="match status" value="1"/>
</dbReference>
<dbReference type="SUPFAM" id="SSF57535">
    <property type="entry name" value="Complement control module/SCR domain"/>
    <property type="match status" value="1"/>
</dbReference>
<proteinExistence type="predicted"/>
<dbReference type="Proteomes" id="UP000694843">
    <property type="component" value="Unplaced"/>
</dbReference>
<dbReference type="InterPro" id="IPR016187">
    <property type="entry name" value="CTDL_fold"/>
</dbReference>
<evidence type="ECO:0000259" key="3">
    <source>
        <dbReference type="PROSITE" id="PS50923"/>
    </source>
</evidence>
<evidence type="ECO:0000313" key="5">
    <source>
        <dbReference type="RefSeq" id="XP_018016219.1"/>
    </source>
</evidence>
<evidence type="ECO:0000256" key="2">
    <source>
        <dbReference type="PROSITE-ProRule" id="PRU00302"/>
    </source>
</evidence>
<dbReference type="AlphaFoldDB" id="A0A8B7NR54"/>
<name>A0A8B7NR54_HYAAZ</name>
<sequence>MLNGDVDSSSWNATTSVQNFPHDRLPGANLSYKCLGEFYMEGNVFEDRTFQGNVTCLSGNPPRWDRNVTLPCSFGCTDDYVESTTADECYKFMEDPKATSFLNAAYRCTAQGANLVRLRSGNLNLSISESEYYTAHGSRYKFDNPSNPSNEHDCWSSSTSNGDGRPNGCIILKNKTQLSCSNCWSNIGYACMKPAVCPTKYVRAGTGGSCYYIRDRNIAADVTYGYFLSELASLQQNCSATGGALARPTSLSDLESLVKFIQKQDGPYPMNVVLGLASSVDDNWSFDAFPRDAALESLFKASAWGVAVLQVNQTSYNFSTGPTTIHKYVCMWPGHLRCDSDPPPATQNMTRDINTEKGEFLKATGNSAVYKCFPGYFINGNTSNPVRQRYWCVGNAGNWRYDSTKYTELQNCSKVPVCQSLVEAERTNFTAAGISAANVTMDDPEYVNGTMNYTCPYGASTSSGKRFQSRKCIIVNPKAVDVAQNFTLTGDPFEPCAPCKATPPCPGSNMTWDKNFTNAIVGTVVNYNCSPDYFYGTDDNMALLSDASVRCNESGLWQESPNFKTDCFHRCNWVLDKWDNSHFSAFTNDYKYFPSDTLDVVCDFGYEWALDKRSQTIKCNDHGWDLSQLKTCVRACEINDVNITNAVSNHQENASYTNGSMLNVSCKDGYEWKFKERVQNVTCAASGWDTTRFQPCYLGK</sequence>
<accession>A0A8B7NR54</accession>
<dbReference type="GeneID" id="108672962"/>
<dbReference type="KEGG" id="hazt:108672962"/>
<keyword evidence="4" id="KW-1185">Reference proteome</keyword>
<dbReference type="InterPro" id="IPR000436">
    <property type="entry name" value="Sushi_SCR_CCP_dom"/>
</dbReference>